<dbReference type="InterPro" id="IPR008927">
    <property type="entry name" value="6-PGluconate_DH-like_C_sf"/>
</dbReference>
<comment type="catalytic activity">
    <reaction evidence="6">
        <text>(R)-pantoate + NADP(+) = 2-dehydropantoate + NADPH + H(+)</text>
        <dbReference type="Rhea" id="RHEA:16233"/>
        <dbReference type="ChEBI" id="CHEBI:11561"/>
        <dbReference type="ChEBI" id="CHEBI:15378"/>
        <dbReference type="ChEBI" id="CHEBI:15980"/>
        <dbReference type="ChEBI" id="CHEBI:57783"/>
        <dbReference type="ChEBI" id="CHEBI:58349"/>
        <dbReference type="EC" id="1.1.1.169"/>
    </reaction>
</comment>
<dbReference type="NCBIfam" id="NF005089">
    <property type="entry name" value="PRK06522.1-4"/>
    <property type="match status" value="1"/>
</dbReference>
<proteinExistence type="predicted"/>
<dbReference type="EMBL" id="JABBKX010000005">
    <property type="protein sequence ID" value="NMJ42601.1"/>
    <property type="molecule type" value="Genomic_DNA"/>
</dbReference>
<gene>
    <name evidence="9" type="ORF">GWK16_15245</name>
</gene>
<name>A0A848EDN0_9PROT</name>
<protein>
    <recommendedName>
        <fullName evidence="3">2-dehydropantoate 2-reductase</fullName>
        <ecNumber evidence="2">1.1.1.169</ecNumber>
    </recommendedName>
    <alternativeName>
        <fullName evidence="5">Ketopantoate reductase</fullName>
    </alternativeName>
</protein>
<dbReference type="Gene3D" id="3.40.50.720">
    <property type="entry name" value="NAD(P)-binding Rossmann-like Domain"/>
    <property type="match status" value="1"/>
</dbReference>
<dbReference type="AlphaFoldDB" id="A0A848EDN0"/>
<evidence type="ECO:0000256" key="3">
    <source>
        <dbReference type="ARBA" id="ARBA00019465"/>
    </source>
</evidence>
<dbReference type="SUPFAM" id="SSF51735">
    <property type="entry name" value="NAD(P)-binding Rossmann-fold domains"/>
    <property type="match status" value="1"/>
</dbReference>
<dbReference type="Pfam" id="PF08546">
    <property type="entry name" value="ApbA_C"/>
    <property type="match status" value="1"/>
</dbReference>
<evidence type="ECO:0000256" key="4">
    <source>
        <dbReference type="ARBA" id="ARBA00022655"/>
    </source>
</evidence>
<dbReference type="Gene3D" id="1.10.1040.10">
    <property type="entry name" value="N-(1-d-carboxylethyl)-l-norvaline Dehydrogenase, domain 2"/>
    <property type="match status" value="1"/>
</dbReference>
<comment type="caution">
    <text evidence="9">The sequence shown here is derived from an EMBL/GenBank/DDBJ whole genome shotgun (WGS) entry which is preliminary data.</text>
</comment>
<evidence type="ECO:0000259" key="8">
    <source>
        <dbReference type="Pfam" id="PF08546"/>
    </source>
</evidence>
<keyword evidence="4" id="KW-0566">Pantothenate biosynthesis</keyword>
<dbReference type="PANTHER" id="PTHR21708">
    <property type="entry name" value="PROBABLE 2-DEHYDROPANTOATE 2-REDUCTASE"/>
    <property type="match status" value="1"/>
</dbReference>
<sequence length="329" mass="34472">MTRICVFGAGAIGSHLATRAALGGADVSIVARGPHLAAVREKGITLIAHDGEHTVRVRAEADPAAIGPVDAVIVTTKVPALPSVARAIAPLLGPDTPVAFVTNGIPWWYFLRHGGEVDGRRLPLLDPGGEIEAKIGIARTLGGVVYSASAVVEPGVVKSEHADIRLFLGEPDGTLSDRARMIAAPIDAGGMPTPVVADIRHRIWGKLMGNLTSGPLCILSRQDMMTTFADPVLFAAGVRISDEGGALALAYGHDLQTSSEARIRRSGMIAHKPSILQDLELGRAMEIDALFTVPLAMAREKGVPMPTFELCARLATQAATAAGLYRPTS</sequence>
<dbReference type="PANTHER" id="PTHR21708:SF45">
    <property type="entry name" value="2-DEHYDROPANTOATE 2-REDUCTASE"/>
    <property type="match status" value="1"/>
</dbReference>
<evidence type="ECO:0000256" key="6">
    <source>
        <dbReference type="ARBA" id="ARBA00048793"/>
    </source>
</evidence>
<dbReference type="InterPro" id="IPR036291">
    <property type="entry name" value="NAD(P)-bd_dom_sf"/>
</dbReference>
<dbReference type="RefSeq" id="WP_170054839.1">
    <property type="nucleotide sequence ID" value="NZ_JABBKX010000005.1"/>
</dbReference>
<dbReference type="Proteomes" id="UP000548582">
    <property type="component" value="Unassembled WGS sequence"/>
</dbReference>
<dbReference type="SUPFAM" id="SSF48179">
    <property type="entry name" value="6-phosphogluconate dehydrogenase C-terminal domain-like"/>
    <property type="match status" value="1"/>
</dbReference>
<evidence type="ECO:0000256" key="5">
    <source>
        <dbReference type="ARBA" id="ARBA00032024"/>
    </source>
</evidence>
<comment type="pathway">
    <text evidence="1">Cofactor biosynthesis; (R)-pantothenate biosynthesis; (R)-pantoate from 3-methyl-2-oxobutanoate: step 2/2.</text>
</comment>
<keyword evidence="10" id="KW-1185">Reference proteome</keyword>
<dbReference type="UniPathway" id="UPA00028">
    <property type="reaction ID" value="UER00004"/>
</dbReference>
<evidence type="ECO:0000313" key="10">
    <source>
        <dbReference type="Proteomes" id="UP000548582"/>
    </source>
</evidence>
<evidence type="ECO:0000256" key="1">
    <source>
        <dbReference type="ARBA" id="ARBA00004994"/>
    </source>
</evidence>
<dbReference type="GO" id="GO:0015940">
    <property type="term" value="P:pantothenate biosynthetic process"/>
    <property type="evidence" value="ECO:0007669"/>
    <property type="project" value="UniProtKB-UniPathway"/>
</dbReference>
<dbReference type="EC" id="1.1.1.169" evidence="2"/>
<dbReference type="InterPro" id="IPR051402">
    <property type="entry name" value="KPR-Related"/>
</dbReference>
<evidence type="ECO:0000313" key="9">
    <source>
        <dbReference type="EMBL" id="NMJ42601.1"/>
    </source>
</evidence>
<dbReference type="Pfam" id="PF02558">
    <property type="entry name" value="ApbA"/>
    <property type="match status" value="1"/>
</dbReference>
<organism evidence="9 10">
    <name type="scientific">Neoroseomonas marina</name>
    <dbReference type="NCBI Taxonomy" id="1232220"/>
    <lineage>
        <taxon>Bacteria</taxon>
        <taxon>Pseudomonadati</taxon>
        <taxon>Pseudomonadota</taxon>
        <taxon>Alphaproteobacteria</taxon>
        <taxon>Acetobacterales</taxon>
        <taxon>Acetobacteraceae</taxon>
        <taxon>Neoroseomonas</taxon>
    </lineage>
</organism>
<reference evidence="9 10" key="1">
    <citation type="submission" date="2020-03" db="EMBL/GenBank/DDBJ databases">
        <authorList>
            <person name="Sun Q."/>
        </authorList>
    </citation>
    <scope>NUCLEOTIDE SEQUENCE [LARGE SCALE GENOMIC DNA]</scope>
    <source>
        <strain evidence="9 10">JC162</strain>
    </source>
</reference>
<feature type="domain" description="Ketopantoate reductase C-terminal" evidence="8">
    <location>
        <begin position="198"/>
        <end position="316"/>
    </location>
</feature>
<dbReference type="GO" id="GO:0008677">
    <property type="term" value="F:2-dehydropantoate 2-reductase activity"/>
    <property type="evidence" value="ECO:0007669"/>
    <property type="project" value="UniProtKB-EC"/>
</dbReference>
<feature type="domain" description="Ketopantoate reductase N-terminal" evidence="7">
    <location>
        <begin position="4"/>
        <end position="158"/>
    </location>
</feature>
<evidence type="ECO:0000259" key="7">
    <source>
        <dbReference type="Pfam" id="PF02558"/>
    </source>
</evidence>
<dbReference type="InterPro" id="IPR013752">
    <property type="entry name" value="KPA_reductase"/>
</dbReference>
<dbReference type="GO" id="GO:0005737">
    <property type="term" value="C:cytoplasm"/>
    <property type="evidence" value="ECO:0007669"/>
    <property type="project" value="TreeGrafter"/>
</dbReference>
<dbReference type="InterPro" id="IPR013332">
    <property type="entry name" value="KPR_N"/>
</dbReference>
<evidence type="ECO:0000256" key="2">
    <source>
        <dbReference type="ARBA" id="ARBA00013014"/>
    </source>
</evidence>
<dbReference type="InterPro" id="IPR013328">
    <property type="entry name" value="6PGD_dom2"/>
</dbReference>
<accession>A0A848EDN0</accession>